<dbReference type="InterPro" id="IPR006311">
    <property type="entry name" value="TAT_signal"/>
</dbReference>
<keyword evidence="4" id="KW-0378">Hydrolase</keyword>
<dbReference type="InterPro" id="IPR017850">
    <property type="entry name" value="Alkaline_phosphatase_core_sf"/>
</dbReference>
<feature type="chain" id="PRO_5045642117" evidence="3">
    <location>
        <begin position="32"/>
        <end position="471"/>
    </location>
</feature>
<dbReference type="InterPro" id="IPR001952">
    <property type="entry name" value="Alkaline_phosphatase"/>
</dbReference>
<dbReference type="PANTHER" id="PTHR11596:SF5">
    <property type="entry name" value="ALKALINE PHOSPHATASE"/>
    <property type="match status" value="1"/>
</dbReference>
<protein>
    <submittedName>
        <fullName evidence="4">Alkaline phosphatase</fullName>
        <ecNumber evidence="4">3.1.3.1</ecNumber>
    </submittedName>
</protein>
<evidence type="ECO:0000256" key="3">
    <source>
        <dbReference type="SAM" id="SignalP"/>
    </source>
</evidence>
<dbReference type="EMBL" id="JANWTC010000009">
    <property type="protein sequence ID" value="MCS5480334.1"/>
    <property type="molecule type" value="Genomic_DNA"/>
</dbReference>
<dbReference type="Pfam" id="PF00245">
    <property type="entry name" value="Alk_phosphatase"/>
    <property type="match status" value="1"/>
</dbReference>
<comment type="similarity">
    <text evidence="2">Belongs to the alkaline phosphatase family.</text>
</comment>
<dbReference type="GO" id="GO:0004035">
    <property type="term" value="F:alkaline phosphatase activity"/>
    <property type="evidence" value="ECO:0007669"/>
    <property type="project" value="UniProtKB-EC"/>
</dbReference>
<dbReference type="CDD" id="cd16012">
    <property type="entry name" value="ALP"/>
    <property type="match status" value="1"/>
</dbReference>
<dbReference type="SMART" id="SM00098">
    <property type="entry name" value="alkPPc"/>
    <property type="match status" value="1"/>
</dbReference>
<dbReference type="PRINTS" id="PR00113">
    <property type="entry name" value="ALKPHPHTASE"/>
</dbReference>
<dbReference type="EC" id="3.1.3.1" evidence="4"/>
<dbReference type="PROSITE" id="PS51318">
    <property type="entry name" value="TAT"/>
    <property type="match status" value="1"/>
</dbReference>
<evidence type="ECO:0000256" key="2">
    <source>
        <dbReference type="RuleBase" id="RU003946"/>
    </source>
</evidence>
<evidence type="ECO:0000313" key="5">
    <source>
        <dbReference type="Proteomes" id="UP001205965"/>
    </source>
</evidence>
<dbReference type="Gene3D" id="3.40.720.10">
    <property type="entry name" value="Alkaline Phosphatase, subunit A"/>
    <property type="match status" value="1"/>
</dbReference>
<proteinExistence type="inferred from homology"/>
<comment type="caution">
    <text evidence="4">The sequence shown here is derived from an EMBL/GenBank/DDBJ whole genome shotgun (WGS) entry which is preliminary data.</text>
</comment>
<organism evidence="4 5">
    <name type="scientific">Corynebacterium lemuris</name>
    <dbReference type="NCBI Taxonomy" id="1859292"/>
    <lineage>
        <taxon>Bacteria</taxon>
        <taxon>Bacillati</taxon>
        <taxon>Actinomycetota</taxon>
        <taxon>Actinomycetes</taxon>
        <taxon>Mycobacteriales</taxon>
        <taxon>Corynebacteriaceae</taxon>
        <taxon>Corynebacterium</taxon>
    </lineage>
</organism>
<keyword evidence="1" id="KW-0597">Phosphoprotein</keyword>
<name>A0ABT2G2D4_9CORY</name>
<evidence type="ECO:0000256" key="1">
    <source>
        <dbReference type="ARBA" id="ARBA00022553"/>
    </source>
</evidence>
<accession>A0ABT2G2D4</accession>
<keyword evidence="3" id="KW-0732">Signal</keyword>
<sequence length="471" mass="50873">MSLSRRMPRTILAAAASAIMLTGLVAPSATAFTGSSMGHESSTGLPGVKKAPKNIIYLVGDGMGYNHVAAANLFESGQTRYQVEGEAGSDLSEAPGEAVQVYEGDKWNQLAMTTFQHNNSYEPDRAWADHNYVNEDFTDSAAAGTAMATGKKTVNGKIGVDETDASVENISERAKAQGKAAGVVSSVPFNHATPAAWAAHNPNRNDLVPMAEEMINSDLDVIMGAGHPFFNNDNQKVSTAYQKYMSVEQYERLSNGETDFTFIEEDADFEALANGELDGERYFGLAQVADTLQHDRSGDSIVPYDTDLNDVVDLATMSEGALNVLNQDEDGFHLMIEGGAIDWAGHANDIARDIEEVQAFNDAVETVVTWVEENSSWDETLVIVTADHETGYLSGQAETPDYKALTGAVGEVPAHDYYSGNHTNMLVPVFFRGAGSEDIVRSTTGTDPVRGKFIDNVTIANLTLDNWWARN</sequence>
<dbReference type="PANTHER" id="PTHR11596">
    <property type="entry name" value="ALKALINE PHOSPHATASE"/>
    <property type="match status" value="1"/>
</dbReference>
<dbReference type="SUPFAM" id="SSF53649">
    <property type="entry name" value="Alkaline phosphatase-like"/>
    <property type="match status" value="1"/>
</dbReference>
<dbReference type="Proteomes" id="UP001205965">
    <property type="component" value="Unassembled WGS sequence"/>
</dbReference>
<evidence type="ECO:0000313" key="4">
    <source>
        <dbReference type="EMBL" id="MCS5480334.1"/>
    </source>
</evidence>
<dbReference type="RefSeq" id="WP_259428397.1">
    <property type="nucleotide sequence ID" value="NZ_JANWTC010000009.1"/>
</dbReference>
<gene>
    <name evidence="4" type="ORF">NYP18_11790</name>
</gene>
<feature type="signal peptide" evidence="3">
    <location>
        <begin position="1"/>
        <end position="31"/>
    </location>
</feature>
<reference evidence="4 5" key="1">
    <citation type="submission" date="2022-08" db="EMBL/GenBank/DDBJ databases">
        <title>YIM 101645 draft genome.</title>
        <authorList>
            <person name="Chen X."/>
        </authorList>
    </citation>
    <scope>NUCLEOTIDE SEQUENCE [LARGE SCALE GENOMIC DNA]</scope>
    <source>
        <strain evidence="4 5">YIM 101645</strain>
    </source>
</reference>
<keyword evidence="5" id="KW-1185">Reference proteome</keyword>